<dbReference type="AlphaFoldDB" id="A0A9Q3P229"/>
<proteinExistence type="predicted"/>
<evidence type="ECO:0000313" key="2">
    <source>
        <dbReference type="Proteomes" id="UP000765509"/>
    </source>
</evidence>
<comment type="caution">
    <text evidence="1">The sequence shown here is derived from an EMBL/GenBank/DDBJ whole genome shotgun (WGS) entry which is preliminary data.</text>
</comment>
<dbReference type="Proteomes" id="UP000765509">
    <property type="component" value="Unassembled WGS sequence"/>
</dbReference>
<organism evidence="1 2">
    <name type="scientific">Austropuccinia psidii MF-1</name>
    <dbReference type="NCBI Taxonomy" id="1389203"/>
    <lineage>
        <taxon>Eukaryota</taxon>
        <taxon>Fungi</taxon>
        <taxon>Dikarya</taxon>
        <taxon>Basidiomycota</taxon>
        <taxon>Pucciniomycotina</taxon>
        <taxon>Pucciniomycetes</taxon>
        <taxon>Pucciniales</taxon>
        <taxon>Sphaerophragmiaceae</taxon>
        <taxon>Austropuccinia</taxon>
    </lineage>
</organism>
<sequence>MIRRVCAYGLEFKYSDGFTHDWCTLIPALGLAYKTSIQDSTGKTLTMLEKGWNPELPVDTLKKDFVDIHPTSLSFKLLHDKVRHHANQSMNDAFEYAKHKWDKSHKTPEFKVADLILVSTLNFNNIEGPKKGKDSFSGPDIIKALHGKNAVQVELSGELENKHPNFPVSLVKHYTSSDKELFHLRNETPLEVPPLVQIEEKQVLKVLKERGHKGKDGREYLVRYRNPQHEDEWIVAVKIPDSQKFLRRFRHERRTIPR</sequence>
<reference evidence="1" key="1">
    <citation type="submission" date="2021-03" db="EMBL/GenBank/DDBJ databases">
        <title>Draft genome sequence of rust myrtle Austropuccinia psidii MF-1, a brazilian biotype.</title>
        <authorList>
            <person name="Quecine M.C."/>
            <person name="Pachon D.M.R."/>
            <person name="Bonatelli M.L."/>
            <person name="Correr F.H."/>
            <person name="Franceschini L.M."/>
            <person name="Leite T.F."/>
            <person name="Margarido G.R.A."/>
            <person name="Almeida C.A."/>
            <person name="Ferrarezi J.A."/>
            <person name="Labate C.A."/>
        </authorList>
    </citation>
    <scope>NUCLEOTIDE SEQUENCE</scope>
    <source>
        <strain evidence="1">MF-1</strain>
    </source>
</reference>
<keyword evidence="2" id="KW-1185">Reference proteome</keyword>
<accession>A0A9Q3P229</accession>
<name>A0A9Q3P229_9BASI</name>
<dbReference type="EMBL" id="AVOT02052175">
    <property type="protein sequence ID" value="MBW0547117.1"/>
    <property type="molecule type" value="Genomic_DNA"/>
</dbReference>
<protein>
    <recommendedName>
        <fullName evidence="3">Chromo domain-containing protein</fullName>
    </recommendedName>
</protein>
<evidence type="ECO:0000313" key="1">
    <source>
        <dbReference type="EMBL" id="MBW0547117.1"/>
    </source>
</evidence>
<gene>
    <name evidence="1" type="ORF">O181_086832</name>
</gene>
<evidence type="ECO:0008006" key="3">
    <source>
        <dbReference type="Google" id="ProtNLM"/>
    </source>
</evidence>